<gene>
    <name evidence="4" type="ORF">L207DRAFT_550688</name>
</gene>
<comment type="similarity">
    <text evidence="1">Belongs to the GST superfamily.</text>
</comment>
<evidence type="ECO:0000313" key="4">
    <source>
        <dbReference type="EMBL" id="PMD48861.1"/>
    </source>
</evidence>
<feature type="domain" description="GST C-terminal" evidence="3">
    <location>
        <begin position="72"/>
        <end position="195"/>
    </location>
</feature>
<reference evidence="4 5" key="1">
    <citation type="submission" date="2016-04" db="EMBL/GenBank/DDBJ databases">
        <title>A degradative enzymes factory behind the ericoid mycorrhizal symbiosis.</title>
        <authorList>
            <consortium name="DOE Joint Genome Institute"/>
            <person name="Martino E."/>
            <person name="Morin E."/>
            <person name="Grelet G."/>
            <person name="Kuo A."/>
            <person name="Kohler A."/>
            <person name="Daghino S."/>
            <person name="Barry K."/>
            <person name="Choi C."/>
            <person name="Cichocki N."/>
            <person name="Clum A."/>
            <person name="Copeland A."/>
            <person name="Hainaut M."/>
            <person name="Haridas S."/>
            <person name="Labutti K."/>
            <person name="Lindquist E."/>
            <person name="Lipzen A."/>
            <person name="Khouja H.-R."/>
            <person name="Murat C."/>
            <person name="Ohm R."/>
            <person name="Olson A."/>
            <person name="Spatafora J."/>
            <person name="Veneault-Fourrey C."/>
            <person name="Henrissat B."/>
            <person name="Grigoriev I."/>
            <person name="Martin F."/>
            <person name="Perotto S."/>
        </authorList>
    </citation>
    <scope>NUCLEOTIDE SEQUENCE [LARGE SCALE GENOMIC DNA]</scope>
    <source>
        <strain evidence="4 5">F</strain>
    </source>
</reference>
<dbReference type="STRING" id="1149755.A0A2J6SDM6"/>
<dbReference type="AlphaFoldDB" id="A0A2J6SDM6"/>
<dbReference type="InterPro" id="IPR004046">
    <property type="entry name" value="GST_C"/>
</dbReference>
<dbReference type="Pfam" id="PF00043">
    <property type="entry name" value="GST_C"/>
    <property type="match status" value="1"/>
</dbReference>
<dbReference type="Pfam" id="PF13409">
    <property type="entry name" value="GST_N_2"/>
    <property type="match status" value="1"/>
</dbReference>
<keyword evidence="4" id="KW-0808">Transferase</keyword>
<dbReference type="PROSITE" id="PS50404">
    <property type="entry name" value="GST_NTER"/>
    <property type="match status" value="1"/>
</dbReference>
<dbReference type="CDD" id="cd03046">
    <property type="entry name" value="GST_N_GTT1_like"/>
    <property type="match status" value="1"/>
</dbReference>
<dbReference type="PROSITE" id="PS50405">
    <property type="entry name" value="GST_CTER"/>
    <property type="match status" value="1"/>
</dbReference>
<sequence length="215" mass="24190">MPLTVHHLQTSQSERLPWLCEELQIPYTLVLHQRAPFFSPQSIKDLNPLGSAPVIQDGGLTLAESAACIEYISHNYADYLYWFHFSNGTFQPQISTMLQISQLDKQMTSPGGVRGKERLAKMLKLLDERVTENTWLAGDEFTAADIMIIFSLTTMRTFYPYSLEGYQGILGYLERLVGREGFQRARAKADPGLELMIGGEPPLSYGERLKAAGKI</sequence>
<evidence type="ECO:0000256" key="1">
    <source>
        <dbReference type="ARBA" id="ARBA00007409"/>
    </source>
</evidence>
<organism evidence="4 5">
    <name type="scientific">Hyaloscypha variabilis (strain UAMH 11265 / GT02V1 / F)</name>
    <name type="common">Meliniomyces variabilis</name>
    <dbReference type="NCBI Taxonomy" id="1149755"/>
    <lineage>
        <taxon>Eukaryota</taxon>
        <taxon>Fungi</taxon>
        <taxon>Dikarya</taxon>
        <taxon>Ascomycota</taxon>
        <taxon>Pezizomycotina</taxon>
        <taxon>Leotiomycetes</taxon>
        <taxon>Helotiales</taxon>
        <taxon>Hyaloscyphaceae</taxon>
        <taxon>Hyaloscypha</taxon>
        <taxon>Hyaloscypha variabilis</taxon>
    </lineage>
</organism>
<dbReference type="InterPro" id="IPR040079">
    <property type="entry name" value="Glutathione_S-Trfase"/>
</dbReference>
<evidence type="ECO:0000313" key="5">
    <source>
        <dbReference type="Proteomes" id="UP000235786"/>
    </source>
</evidence>
<dbReference type="SUPFAM" id="SSF52833">
    <property type="entry name" value="Thioredoxin-like"/>
    <property type="match status" value="1"/>
</dbReference>
<accession>A0A2J6SDM6</accession>
<dbReference type="SUPFAM" id="SSF47616">
    <property type="entry name" value="GST C-terminal domain-like"/>
    <property type="match status" value="1"/>
</dbReference>
<evidence type="ECO:0000259" key="3">
    <source>
        <dbReference type="PROSITE" id="PS50405"/>
    </source>
</evidence>
<dbReference type="InterPro" id="IPR004045">
    <property type="entry name" value="Glutathione_S-Trfase_N"/>
</dbReference>
<dbReference type="PANTHER" id="PTHR44051">
    <property type="entry name" value="GLUTATHIONE S-TRANSFERASE-RELATED"/>
    <property type="match status" value="1"/>
</dbReference>
<keyword evidence="5" id="KW-1185">Reference proteome</keyword>
<dbReference type="SFLD" id="SFLDG00358">
    <property type="entry name" value="Main_(cytGST)"/>
    <property type="match status" value="1"/>
</dbReference>
<dbReference type="Gene3D" id="1.20.1050.10">
    <property type="match status" value="1"/>
</dbReference>
<dbReference type="OrthoDB" id="2309723at2759"/>
<dbReference type="InterPro" id="IPR036282">
    <property type="entry name" value="Glutathione-S-Trfase_C_sf"/>
</dbReference>
<protein>
    <submittedName>
        <fullName evidence="4">Glutathione S-transferase</fullName>
    </submittedName>
</protein>
<dbReference type="EMBL" id="KZ613937">
    <property type="protein sequence ID" value="PMD48861.1"/>
    <property type="molecule type" value="Genomic_DNA"/>
</dbReference>
<name>A0A2J6SDM6_HYAVF</name>
<dbReference type="SFLD" id="SFLDS00019">
    <property type="entry name" value="Glutathione_Transferase_(cytos"/>
    <property type="match status" value="1"/>
</dbReference>
<dbReference type="GO" id="GO:0016740">
    <property type="term" value="F:transferase activity"/>
    <property type="evidence" value="ECO:0007669"/>
    <property type="project" value="UniProtKB-KW"/>
</dbReference>
<feature type="domain" description="GST N-terminal" evidence="2">
    <location>
        <begin position="1"/>
        <end position="80"/>
    </location>
</feature>
<dbReference type="InterPro" id="IPR010987">
    <property type="entry name" value="Glutathione-S-Trfase_C-like"/>
</dbReference>
<dbReference type="InterPro" id="IPR036249">
    <property type="entry name" value="Thioredoxin-like_sf"/>
</dbReference>
<proteinExistence type="inferred from homology"/>
<dbReference type="Proteomes" id="UP000235786">
    <property type="component" value="Unassembled WGS sequence"/>
</dbReference>
<evidence type="ECO:0000259" key="2">
    <source>
        <dbReference type="PROSITE" id="PS50404"/>
    </source>
</evidence>
<dbReference type="PANTHER" id="PTHR44051:SF9">
    <property type="entry name" value="GLUTATHIONE S-TRANSFERASE 1"/>
    <property type="match status" value="1"/>
</dbReference>
<dbReference type="Gene3D" id="3.40.30.10">
    <property type="entry name" value="Glutaredoxin"/>
    <property type="match status" value="1"/>
</dbReference>